<evidence type="ECO:0000256" key="1">
    <source>
        <dbReference type="ARBA" id="ARBA00007150"/>
    </source>
</evidence>
<feature type="transmembrane region" description="Helical" evidence="7">
    <location>
        <begin position="224"/>
        <end position="242"/>
    </location>
</feature>
<reference evidence="9" key="2">
    <citation type="submission" date="2019-02" db="EMBL/GenBank/DDBJ databases">
        <title>Granulicella sibirica sp. nov., a psychrotolerant acidobacterium isolated from an organic soil layer in forested tundra, West Siberia.</title>
        <authorList>
            <person name="Oshkin I.Y."/>
            <person name="Kulichevskaya I.S."/>
            <person name="Rijpstra W.I.C."/>
            <person name="Sinninghe Damste J.S."/>
            <person name="Rakitin A.L."/>
            <person name="Ravin N.V."/>
            <person name="Dedysh S.N."/>
        </authorList>
    </citation>
    <scope>NUCLEOTIDE SEQUENCE [LARGE SCALE GENOMIC DNA]</scope>
    <source>
        <strain evidence="9">AF10</strain>
    </source>
</reference>
<dbReference type="PANTHER" id="PTHR30589">
    <property type="entry name" value="PROLIPOPROTEIN DIACYLGLYCERYL TRANSFERASE"/>
    <property type="match status" value="1"/>
</dbReference>
<feature type="transmembrane region" description="Helical" evidence="7">
    <location>
        <begin position="44"/>
        <end position="66"/>
    </location>
</feature>
<dbReference type="GO" id="GO:0008961">
    <property type="term" value="F:phosphatidylglycerol-prolipoprotein diacylglyceryl transferase activity"/>
    <property type="evidence" value="ECO:0007669"/>
    <property type="project" value="InterPro"/>
</dbReference>
<dbReference type="Pfam" id="PF01790">
    <property type="entry name" value="LGT"/>
    <property type="match status" value="1"/>
</dbReference>
<proteinExistence type="inferred from homology"/>
<comment type="similarity">
    <text evidence="1">Belongs to the Lgt family.</text>
</comment>
<accession>A0A4Q0T534</accession>
<feature type="transmembrane region" description="Helical" evidence="7">
    <location>
        <begin position="185"/>
        <end position="204"/>
    </location>
</feature>
<comment type="caution">
    <text evidence="8">The sequence shown here is derived from an EMBL/GenBank/DDBJ whole genome shotgun (WGS) entry which is preliminary data.</text>
</comment>
<evidence type="ECO:0000256" key="3">
    <source>
        <dbReference type="ARBA" id="ARBA00022679"/>
    </source>
</evidence>
<gene>
    <name evidence="8" type="ORF">GRAN_2165</name>
</gene>
<feature type="transmembrane region" description="Helical" evidence="7">
    <location>
        <begin position="12"/>
        <end position="32"/>
    </location>
</feature>
<evidence type="ECO:0000313" key="9">
    <source>
        <dbReference type="Proteomes" id="UP000289437"/>
    </source>
</evidence>
<dbReference type="GO" id="GO:0042158">
    <property type="term" value="P:lipoprotein biosynthetic process"/>
    <property type="evidence" value="ECO:0007669"/>
    <property type="project" value="InterPro"/>
</dbReference>
<dbReference type="InterPro" id="IPR001640">
    <property type="entry name" value="Lgt"/>
</dbReference>
<keyword evidence="6 7" id="KW-0472">Membrane</keyword>
<organism evidence="8 9">
    <name type="scientific">Granulicella sibirica</name>
    <dbReference type="NCBI Taxonomy" id="2479048"/>
    <lineage>
        <taxon>Bacteria</taxon>
        <taxon>Pseudomonadati</taxon>
        <taxon>Acidobacteriota</taxon>
        <taxon>Terriglobia</taxon>
        <taxon>Terriglobales</taxon>
        <taxon>Acidobacteriaceae</taxon>
        <taxon>Granulicella</taxon>
    </lineage>
</organism>
<dbReference type="GO" id="GO:0005886">
    <property type="term" value="C:plasma membrane"/>
    <property type="evidence" value="ECO:0007669"/>
    <property type="project" value="InterPro"/>
</dbReference>
<dbReference type="PANTHER" id="PTHR30589:SF0">
    <property type="entry name" value="PHOSPHATIDYLGLYCEROL--PROLIPOPROTEIN DIACYLGLYCERYL TRANSFERASE"/>
    <property type="match status" value="1"/>
</dbReference>
<feature type="transmembrane region" description="Helical" evidence="7">
    <location>
        <begin position="72"/>
        <end position="100"/>
    </location>
</feature>
<dbReference type="OrthoDB" id="118679at2"/>
<keyword evidence="3 8" id="KW-0808">Transferase</keyword>
<keyword evidence="9" id="KW-1185">Reference proteome</keyword>
<keyword evidence="5 7" id="KW-1133">Transmembrane helix</keyword>
<keyword evidence="2" id="KW-1003">Cell membrane</keyword>
<dbReference type="Proteomes" id="UP000289437">
    <property type="component" value="Unassembled WGS sequence"/>
</dbReference>
<reference evidence="8 9" key="1">
    <citation type="submission" date="2018-11" db="EMBL/GenBank/DDBJ databases">
        <authorList>
            <person name="Mardanov A.V."/>
            <person name="Ravin N.V."/>
            <person name="Dedysh S.N."/>
        </authorList>
    </citation>
    <scope>NUCLEOTIDE SEQUENCE [LARGE SCALE GENOMIC DNA]</scope>
    <source>
        <strain evidence="8 9">AF10</strain>
    </source>
</reference>
<name>A0A4Q0T534_9BACT</name>
<dbReference type="EMBL" id="RDSM01000001">
    <property type="protein sequence ID" value="RXH58855.1"/>
    <property type="molecule type" value="Genomic_DNA"/>
</dbReference>
<evidence type="ECO:0000256" key="4">
    <source>
        <dbReference type="ARBA" id="ARBA00022692"/>
    </source>
</evidence>
<evidence type="ECO:0000313" key="8">
    <source>
        <dbReference type="EMBL" id="RXH58855.1"/>
    </source>
</evidence>
<evidence type="ECO:0000256" key="6">
    <source>
        <dbReference type="ARBA" id="ARBA00023136"/>
    </source>
</evidence>
<keyword evidence="8" id="KW-0449">Lipoprotein</keyword>
<dbReference type="AlphaFoldDB" id="A0A4Q0T534"/>
<keyword evidence="4 7" id="KW-0812">Transmembrane</keyword>
<dbReference type="RefSeq" id="WP_128912776.1">
    <property type="nucleotide sequence ID" value="NZ_RDSM01000001.1"/>
</dbReference>
<feature type="transmembrane region" description="Helical" evidence="7">
    <location>
        <begin position="154"/>
        <end position="173"/>
    </location>
</feature>
<feature type="transmembrane region" description="Helical" evidence="7">
    <location>
        <begin position="112"/>
        <end position="134"/>
    </location>
</feature>
<evidence type="ECO:0000256" key="2">
    <source>
        <dbReference type="ARBA" id="ARBA00022475"/>
    </source>
</evidence>
<evidence type="ECO:0000256" key="5">
    <source>
        <dbReference type="ARBA" id="ARBA00022989"/>
    </source>
</evidence>
<evidence type="ECO:0000256" key="7">
    <source>
        <dbReference type="SAM" id="Phobius"/>
    </source>
</evidence>
<sequence>MHANLFHLGHLHIPVFSAFAVVGLIVALLLSQRTAPLAGIEPETMWDAGIAATISAFVISRLLLVATNFKSFLAYPLLILTLPSITVSGVILTGFVMVLFLRRREVSIGRVLDAASPCLALLWAIVSLGSFATGSQGMPTNLPWAIDDSVLGPIHPVEVYTALAALLLSIVLFRSLTFRDQRGYLAGRPAATGLFLGGGIAFFLDFLTQPADPTRVVLLDPIQWVALALILLGILILVPQIISENEPPVYYDPEAEQESTPHAV</sequence>
<protein>
    <submittedName>
        <fullName evidence="8">Prolipoprotein diacylglyceryl transferase</fullName>
    </submittedName>
</protein>